<dbReference type="RefSeq" id="WP_370719607.1">
    <property type="nucleotide sequence ID" value="NZ_JBGGTQ010000006.1"/>
</dbReference>
<feature type="domain" description="Gfo/Idh/MocA-like oxidoreductase N-terminal" evidence="3">
    <location>
        <begin position="26"/>
        <end position="135"/>
    </location>
</feature>
<dbReference type="InterPro" id="IPR050984">
    <property type="entry name" value="Gfo/Idh/MocA_domain"/>
</dbReference>
<comment type="caution">
    <text evidence="5">The sequence shown here is derived from an EMBL/GenBank/DDBJ whole genome shotgun (WGS) entry which is preliminary data.</text>
</comment>
<evidence type="ECO:0000256" key="1">
    <source>
        <dbReference type="ARBA" id="ARBA00010928"/>
    </source>
</evidence>
<gene>
    <name evidence="5" type="ORF">AB2L28_14070</name>
</gene>
<dbReference type="InterPro" id="IPR036291">
    <property type="entry name" value="NAD(P)-bd_dom_sf"/>
</dbReference>
<dbReference type="SUPFAM" id="SSF51735">
    <property type="entry name" value="NAD(P)-binding Rossmann-fold domains"/>
    <property type="match status" value="1"/>
</dbReference>
<dbReference type="PANTHER" id="PTHR22604">
    <property type="entry name" value="OXIDOREDUCTASES"/>
    <property type="match status" value="1"/>
</dbReference>
<keyword evidence="6" id="KW-1185">Reference proteome</keyword>
<evidence type="ECO:0000313" key="5">
    <source>
        <dbReference type="EMBL" id="MEZ0493362.1"/>
    </source>
</evidence>
<dbReference type="SUPFAM" id="SSF55347">
    <property type="entry name" value="Glyceraldehyde-3-phosphate dehydrogenase-like, C-terminal domain"/>
    <property type="match status" value="1"/>
</dbReference>
<proteinExistence type="inferred from homology"/>
<protein>
    <submittedName>
        <fullName evidence="5">Gfo/Idh/MocA family protein</fullName>
    </submittedName>
</protein>
<reference evidence="5 6" key="1">
    <citation type="submission" date="2024-07" db="EMBL/GenBank/DDBJ databases">
        <authorList>
            <person name="Thanompreechachai J."/>
            <person name="Duangmal K."/>
        </authorList>
    </citation>
    <scope>NUCLEOTIDE SEQUENCE [LARGE SCALE GENOMIC DNA]</scope>
    <source>
        <strain evidence="5 6">TBRC 1896</strain>
    </source>
</reference>
<accession>A0ABV4I822</accession>
<comment type="similarity">
    <text evidence="1">Belongs to the Gfo/Idh/MocA family.</text>
</comment>
<feature type="domain" description="GFO/IDH/MocA-like oxidoreductase" evidence="4">
    <location>
        <begin position="148"/>
        <end position="261"/>
    </location>
</feature>
<dbReference type="InterPro" id="IPR000683">
    <property type="entry name" value="Gfo/Idh/MocA-like_OxRdtase_N"/>
</dbReference>
<evidence type="ECO:0000259" key="3">
    <source>
        <dbReference type="Pfam" id="PF01408"/>
    </source>
</evidence>
<dbReference type="Gene3D" id="3.30.360.10">
    <property type="entry name" value="Dihydrodipicolinate Reductase, domain 2"/>
    <property type="match status" value="1"/>
</dbReference>
<dbReference type="InterPro" id="IPR055170">
    <property type="entry name" value="GFO_IDH_MocA-like_dom"/>
</dbReference>
<dbReference type="Pfam" id="PF01408">
    <property type="entry name" value="GFO_IDH_MocA"/>
    <property type="match status" value="1"/>
</dbReference>
<dbReference type="Proteomes" id="UP001566476">
    <property type="component" value="Unassembled WGS sequence"/>
</dbReference>
<dbReference type="Gene3D" id="3.40.50.720">
    <property type="entry name" value="NAD(P)-binding Rossmann-like Domain"/>
    <property type="match status" value="1"/>
</dbReference>
<dbReference type="PANTHER" id="PTHR22604:SF105">
    <property type="entry name" value="TRANS-1,2-DIHYDROBENZENE-1,2-DIOL DEHYDROGENASE"/>
    <property type="match status" value="1"/>
</dbReference>
<name>A0ABV4I822_9ACTN</name>
<evidence type="ECO:0000259" key="4">
    <source>
        <dbReference type="Pfam" id="PF22725"/>
    </source>
</evidence>
<organism evidence="5 6">
    <name type="scientific">Kineococcus mangrovi</name>
    <dbReference type="NCBI Taxonomy" id="1660183"/>
    <lineage>
        <taxon>Bacteria</taxon>
        <taxon>Bacillati</taxon>
        <taxon>Actinomycetota</taxon>
        <taxon>Actinomycetes</taxon>
        <taxon>Kineosporiales</taxon>
        <taxon>Kineosporiaceae</taxon>
        <taxon>Kineococcus</taxon>
    </lineage>
</organism>
<dbReference type="EMBL" id="JBGGTQ010000006">
    <property type="protein sequence ID" value="MEZ0493362.1"/>
    <property type="molecule type" value="Genomic_DNA"/>
</dbReference>
<keyword evidence="2" id="KW-0560">Oxidoreductase</keyword>
<evidence type="ECO:0000313" key="6">
    <source>
        <dbReference type="Proteomes" id="UP001566476"/>
    </source>
</evidence>
<sequence length="350" mass="36047">MSTTALPPPRPIVPGPPLGWGVLAPGGIAGRFVAALHAHTAQRAVAVGSRSTDRAAAFASQHGIDRSYGSADELVSDPGVDVVYVAAPHQAHAPLALQAVAAGKHVLVEKPFATGRDEAKAVVDAARAAGVLVMEAMWTRYLPQLDVVRQLLADGAVGQVDLVTSDFGFQLPFDPSSRMYDPARAGGALLDAGIYPLSFISSVLGSPADVVARGALAPTGVEYKASVLMTYAGHDAHGIATTSTQAAYPVLATVSGSQGRIDVHSPFLAASGVTFTPGGWGRDAAPLTWRDTSHPDLYAAMHHEADALASYVGQGLLESPVHPLSEVVDVIATIDEVRRQLGAPVSPGGA</sequence>
<evidence type="ECO:0000256" key="2">
    <source>
        <dbReference type="ARBA" id="ARBA00023002"/>
    </source>
</evidence>
<dbReference type="Pfam" id="PF22725">
    <property type="entry name" value="GFO_IDH_MocA_C3"/>
    <property type="match status" value="1"/>
</dbReference>